<evidence type="ECO:0000313" key="1">
    <source>
        <dbReference type="EMBL" id="KRK96938.1"/>
    </source>
</evidence>
<reference evidence="1 2" key="1">
    <citation type="journal article" date="2015" name="Genome Announc.">
        <title>Expanding the biotechnology potential of lactobacilli through comparative genomics of 213 strains and associated genera.</title>
        <authorList>
            <person name="Sun Z."/>
            <person name="Harris H.M."/>
            <person name="McCann A."/>
            <person name="Guo C."/>
            <person name="Argimon S."/>
            <person name="Zhang W."/>
            <person name="Yang X."/>
            <person name="Jeffery I.B."/>
            <person name="Cooney J.C."/>
            <person name="Kagawa T.F."/>
            <person name="Liu W."/>
            <person name="Song Y."/>
            <person name="Salvetti E."/>
            <person name="Wrobel A."/>
            <person name="Rasinkangas P."/>
            <person name="Parkhill J."/>
            <person name="Rea M.C."/>
            <person name="O'Sullivan O."/>
            <person name="Ritari J."/>
            <person name="Douillard F.P."/>
            <person name="Paul Ross R."/>
            <person name="Yang R."/>
            <person name="Briner A.E."/>
            <person name="Felis G.E."/>
            <person name="de Vos W.M."/>
            <person name="Barrangou R."/>
            <person name="Klaenhammer T.R."/>
            <person name="Caufield P.W."/>
            <person name="Cui Y."/>
            <person name="Zhang H."/>
            <person name="O'Toole P.W."/>
        </authorList>
    </citation>
    <scope>NUCLEOTIDE SEQUENCE [LARGE SCALE GENOMIC DNA]</scope>
    <source>
        <strain evidence="1 2">DSM 19909</strain>
    </source>
</reference>
<dbReference type="Proteomes" id="UP000051160">
    <property type="component" value="Unassembled WGS sequence"/>
</dbReference>
<comment type="caution">
    <text evidence="1">The sequence shown here is derived from an EMBL/GenBank/DDBJ whole genome shotgun (WGS) entry which is preliminary data.</text>
</comment>
<sequence>MQQSTQELASTITAAYHHNWVIKLNLNQSQDVTGMVSTSPNHGVFYLTHQGDIEKFDLADLDDVTILEEKWWQD</sequence>
<gene>
    <name evidence="1" type="ORF">FD04_GL001793</name>
</gene>
<name>A0A0R1LWY4_9LACO</name>
<dbReference type="STRING" id="1423776.FD04_GL001793"/>
<accession>A0A0R1LWY4</accession>
<evidence type="ECO:0000313" key="2">
    <source>
        <dbReference type="Proteomes" id="UP000051160"/>
    </source>
</evidence>
<proteinExistence type="predicted"/>
<organism evidence="1 2">
    <name type="scientific">Secundilactobacillus odoratitofui DSM 19909 = JCM 15043</name>
    <dbReference type="NCBI Taxonomy" id="1423776"/>
    <lineage>
        <taxon>Bacteria</taxon>
        <taxon>Bacillati</taxon>
        <taxon>Bacillota</taxon>
        <taxon>Bacilli</taxon>
        <taxon>Lactobacillales</taxon>
        <taxon>Lactobacillaceae</taxon>
        <taxon>Secundilactobacillus</taxon>
    </lineage>
</organism>
<dbReference type="AlphaFoldDB" id="A0A0R1LWY4"/>
<dbReference type="OrthoDB" id="2308033at2"/>
<dbReference type="PATRIC" id="fig|1423776.4.peg.1816"/>
<protein>
    <submittedName>
        <fullName evidence="1">Uncharacterized protein</fullName>
    </submittedName>
</protein>
<dbReference type="EMBL" id="AZEE01000030">
    <property type="protein sequence ID" value="KRK96938.1"/>
    <property type="molecule type" value="Genomic_DNA"/>
</dbReference>
<dbReference type="RefSeq" id="WP_054700585.1">
    <property type="nucleotide sequence ID" value="NZ_AZEE01000030.1"/>
</dbReference>
<keyword evidence="2" id="KW-1185">Reference proteome</keyword>